<dbReference type="Proteomes" id="UP000310158">
    <property type="component" value="Unassembled WGS sequence"/>
</dbReference>
<evidence type="ECO:0000256" key="2">
    <source>
        <dbReference type="ARBA" id="ARBA00004286"/>
    </source>
</evidence>
<dbReference type="InterPro" id="IPR051294">
    <property type="entry name" value="HORMA_MeioticProgression"/>
</dbReference>
<dbReference type="Pfam" id="PF02301">
    <property type="entry name" value="HORMA"/>
    <property type="match status" value="1"/>
</dbReference>
<evidence type="ECO:0000256" key="9">
    <source>
        <dbReference type="SAM" id="MobiDB-lite"/>
    </source>
</evidence>
<protein>
    <recommendedName>
        <fullName evidence="10">HORMA domain-containing protein</fullName>
    </recommendedName>
</protein>
<keyword evidence="3" id="KW-0158">Chromosome</keyword>
<comment type="subcellular location">
    <subcellularLocation>
        <location evidence="2">Chromosome</location>
    </subcellularLocation>
    <subcellularLocation>
        <location evidence="1">Nucleus</location>
    </subcellularLocation>
</comment>
<dbReference type="Gene3D" id="3.30.900.10">
    <property type="entry name" value="HORMA domain"/>
    <property type="match status" value="1"/>
</dbReference>
<dbReference type="PANTHER" id="PTHR48225">
    <property type="entry name" value="HORMA DOMAIN-CONTAINING PROTEIN 1"/>
    <property type="match status" value="1"/>
</dbReference>
<feature type="region of interest" description="Disordered" evidence="9">
    <location>
        <begin position="720"/>
        <end position="751"/>
    </location>
</feature>
<dbReference type="GO" id="GO:0005634">
    <property type="term" value="C:nucleus"/>
    <property type="evidence" value="ECO:0007669"/>
    <property type="project" value="UniProtKB-SubCell"/>
</dbReference>
<evidence type="ECO:0000256" key="5">
    <source>
        <dbReference type="ARBA" id="ARBA00022771"/>
    </source>
</evidence>
<feature type="compositionally biased region" description="Basic and acidic residues" evidence="9">
    <location>
        <begin position="826"/>
        <end position="836"/>
    </location>
</feature>
<comment type="caution">
    <text evidence="11">The sequence shown here is derived from an EMBL/GenBank/DDBJ whole genome shotgun (WGS) entry which is preliminary data.</text>
</comment>
<feature type="compositionally biased region" description="Polar residues" evidence="9">
    <location>
        <begin position="814"/>
        <end position="825"/>
    </location>
</feature>
<dbReference type="AlphaFoldDB" id="A0A4S4M2U4"/>
<dbReference type="GO" id="GO:0051321">
    <property type="term" value="P:meiotic cell cycle"/>
    <property type="evidence" value="ECO:0007669"/>
    <property type="project" value="UniProtKB-KW"/>
</dbReference>
<feature type="region of interest" description="Disordered" evidence="9">
    <location>
        <begin position="798"/>
        <end position="863"/>
    </location>
</feature>
<evidence type="ECO:0000256" key="7">
    <source>
        <dbReference type="ARBA" id="ARBA00023242"/>
    </source>
</evidence>
<reference evidence="11 12" key="1">
    <citation type="submission" date="2019-02" db="EMBL/GenBank/DDBJ databases">
        <title>Genome sequencing of the rare red list fungi Bondarzewia mesenterica.</title>
        <authorList>
            <person name="Buettner E."/>
            <person name="Kellner H."/>
        </authorList>
    </citation>
    <scope>NUCLEOTIDE SEQUENCE [LARGE SCALE GENOMIC DNA]</scope>
    <source>
        <strain evidence="11 12">DSM 108281</strain>
    </source>
</reference>
<accession>A0A4S4M2U4</accession>
<feature type="compositionally biased region" description="Basic residues" evidence="9">
    <location>
        <begin position="736"/>
        <end position="751"/>
    </location>
</feature>
<dbReference type="InterPro" id="IPR036570">
    <property type="entry name" value="HORMA_dom_sf"/>
</dbReference>
<evidence type="ECO:0000313" key="12">
    <source>
        <dbReference type="Proteomes" id="UP000310158"/>
    </source>
</evidence>
<keyword evidence="4" id="KW-0479">Metal-binding</keyword>
<feature type="domain" description="HORMA" evidence="10">
    <location>
        <begin position="65"/>
        <end position="318"/>
    </location>
</feature>
<evidence type="ECO:0000256" key="8">
    <source>
        <dbReference type="ARBA" id="ARBA00023254"/>
    </source>
</evidence>
<dbReference type="GO" id="GO:0005694">
    <property type="term" value="C:chromosome"/>
    <property type="evidence" value="ECO:0007669"/>
    <property type="project" value="UniProtKB-SubCell"/>
</dbReference>
<gene>
    <name evidence="11" type="ORF">EW146_g3631</name>
</gene>
<dbReference type="InterPro" id="IPR003511">
    <property type="entry name" value="HORMA_dom"/>
</dbReference>
<keyword evidence="12" id="KW-1185">Reference proteome</keyword>
<dbReference type="Gene3D" id="3.30.40.10">
    <property type="entry name" value="Zinc/RING finger domain, C3HC4 (zinc finger)"/>
    <property type="match status" value="1"/>
</dbReference>
<evidence type="ECO:0000256" key="4">
    <source>
        <dbReference type="ARBA" id="ARBA00022723"/>
    </source>
</evidence>
<dbReference type="EMBL" id="SGPL01000125">
    <property type="protein sequence ID" value="THH17110.1"/>
    <property type="molecule type" value="Genomic_DNA"/>
</dbReference>
<evidence type="ECO:0000313" key="11">
    <source>
        <dbReference type="EMBL" id="THH17110.1"/>
    </source>
</evidence>
<organism evidence="11 12">
    <name type="scientific">Bondarzewia mesenterica</name>
    <dbReference type="NCBI Taxonomy" id="1095465"/>
    <lineage>
        <taxon>Eukaryota</taxon>
        <taxon>Fungi</taxon>
        <taxon>Dikarya</taxon>
        <taxon>Basidiomycota</taxon>
        <taxon>Agaricomycotina</taxon>
        <taxon>Agaricomycetes</taxon>
        <taxon>Russulales</taxon>
        <taxon>Bondarzewiaceae</taxon>
        <taxon>Bondarzewia</taxon>
    </lineage>
</organism>
<dbReference type="PROSITE" id="PS50815">
    <property type="entry name" value="HORMA"/>
    <property type="match status" value="1"/>
</dbReference>
<dbReference type="SMART" id="SM00249">
    <property type="entry name" value="PHD"/>
    <property type="match status" value="1"/>
</dbReference>
<dbReference type="OrthoDB" id="1928087at2759"/>
<feature type="compositionally biased region" description="Polar residues" evidence="9">
    <location>
        <begin position="839"/>
        <end position="848"/>
    </location>
</feature>
<keyword evidence="8" id="KW-0469">Meiosis</keyword>
<dbReference type="InterPro" id="IPR001965">
    <property type="entry name" value="Znf_PHD"/>
</dbReference>
<name>A0A4S4M2U4_9AGAM</name>
<dbReference type="SUPFAM" id="SSF56019">
    <property type="entry name" value="The spindle assembly checkpoint protein mad2"/>
    <property type="match status" value="1"/>
</dbReference>
<dbReference type="PANTHER" id="PTHR48225:SF7">
    <property type="entry name" value="MEIOSIS-SPECIFIC PROTEIN HOP1"/>
    <property type="match status" value="1"/>
</dbReference>
<dbReference type="InterPro" id="IPR019786">
    <property type="entry name" value="Zinc_finger_PHD-type_CS"/>
</dbReference>
<sequence length="889" mass="98905">MTGSLYFRLAPQHASTGRQNVRTPVHLFRAKPSNGANPVEGRPCDLLPQDNFTESKLPFSSVVGSGRTELMASSSGYLTSSNAPSLSAHPSDAGISSPFVIGDGEKGHQKKSGFRAVTIARGWSAEADKILDYLECGIFDALAKQYLRSLIFAVYLLVFPKDEEDPNNIVEAYTFNFKYQAVPGSDTPVPIMSLGEDLLKLSLNGSKNSVDPVTEATKNGKLHTLGDVQKSLKALIKVLITFYSLISNGYFNELERRFAKFKVFYYPYTPASYEPPHFRPGDAEKDRWFFATHRPNEVPEKYSIGNLETVWHGVDVHVASVSGIIPAADDSKAPFAGMTTGPNARANVAESAASRRAHIEAQRHDARERRVVWDAETFGRMDSRDVDADWEVDPEYLPTANVAGLDMDIWEPLGVRNQDGEVVPLSKDELNNAQRWDDKDGDDMDVDRGGISQEFLIGGSSESVPSCLKNLIKNGDQPRDELAATQIAEPMPTQPAPTANVFQRTMSPMDSSPLPPSDFTLAGDSTGSIITNGIDTQFVMDAVRNRHRAAEEMLDMETQAVPSNFEIDAVESFRETGRSPEKAQCRKRMERSDEVIDCDCGVSDEDSSIQCDGGCEKWFHIWCMGYHSIEDERIGSTFKCFSCRIRSDDHFEMIFVQSWYQDLLSKYNNLALFRRAIKVAETHEPRTHAAFTKLIACEVALAGQIVKRLETEGFITKSSELTNRGQEDNNTVSGKGKGKAGKAKGKQPKQRKNLKEEYIFVKSSKQTQEYLDYFNPKMDVEMKLIGFDNLVRESKRKTRMQGVDVSNHARKSALRSSSTVVVPETQQRDSVSRVDEMESQTQEDSQAETYVVKPNGEGNKRKMAAKSDAWVRASKKLKISVVPGVDLCD</sequence>
<keyword evidence="7" id="KW-0539">Nucleus</keyword>
<dbReference type="InterPro" id="IPR013083">
    <property type="entry name" value="Znf_RING/FYVE/PHD"/>
</dbReference>
<dbReference type="GO" id="GO:0008270">
    <property type="term" value="F:zinc ion binding"/>
    <property type="evidence" value="ECO:0007669"/>
    <property type="project" value="UniProtKB-KW"/>
</dbReference>
<feature type="compositionally biased region" description="Polar residues" evidence="9">
    <location>
        <begin position="720"/>
        <end position="733"/>
    </location>
</feature>
<keyword evidence="5" id="KW-0863">Zinc-finger</keyword>
<proteinExistence type="predicted"/>
<dbReference type="PROSITE" id="PS01359">
    <property type="entry name" value="ZF_PHD_1"/>
    <property type="match status" value="1"/>
</dbReference>
<evidence type="ECO:0000259" key="10">
    <source>
        <dbReference type="PROSITE" id="PS50815"/>
    </source>
</evidence>
<dbReference type="InterPro" id="IPR011011">
    <property type="entry name" value="Znf_FYVE_PHD"/>
</dbReference>
<dbReference type="SUPFAM" id="SSF57903">
    <property type="entry name" value="FYVE/PHD zinc finger"/>
    <property type="match status" value="1"/>
</dbReference>
<evidence type="ECO:0000256" key="1">
    <source>
        <dbReference type="ARBA" id="ARBA00004123"/>
    </source>
</evidence>
<evidence type="ECO:0000256" key="6">
    <source>
        <dbReference type="ARBA" id="ARBA00022833"/>
    </source>
</evidence>
<keyword evidence="6" id="KW-0862">Zinc</keyword>
<evidence type="ECO:0000256" key="3">
    <source>
        <dbReference type="ARBA" id="ARBA00022454"/>
    </source>
</evidence>